<evidence type="ECO:0000313" key="2">
    <source>
        <dbReference type="Proteomes" id="UP000252519"/>
    </source>
</evidence>
<dbReference type="PANTHER" id="PTHR46191:SF2">
    <property type="entry name" value="HALOACID DEHALOGENASE-LIKE HYDROLASE DOMAIN-CONTAINING PROTEIN 3"/>
    <property type="match status" value="1"/>
</dbReference>
<protein>
    <submittedName>
        <fullName evidence="1">Uncharacterized protein</fullName>
    </submittedName>
</protein>
<dbReference type="CDD" id="cd16415">
    <property type="entry name" value="HAD_dREG-2_like"/>
    <property type="match status" value="1"/>
</dbReference>
<evidence type="ECO:0000313" key="1">
    <source>
        <dbReference type="EMBL" id="RCN36861.1"/>
    </source>
</evidence>
<keyword evidence="2" id="KW-1185">Reference proteome</keyword>
<dbReference type="PRINTS" id="PR00413">
    <property type="entry name" value="HADHALOGNASE"/>
</dbReference>
<accession>A0A368FXE5</accession>
<dbReference type="InterPro" id="IPR006439">
    <property type="entry name" value="HAD-SF_hydro_IA"/>
</dbReference>
<dbReference type="InterPro" id="IPR023214">
    <property type="entry name" value="HAD_sf"/>
</dbReference>
<organism evidence="1 2">
    <name type="scientific">Ancylostoma caninum</name>
    <name type="common">Dog hookworm</name>
    <dbReference type="NCBI Taxonomy" id="29170"/>
    <lineage>
        <taxon>Eukaryota</taxon>
        <taxon>Metazoa</taxon>
        <taxon>Ecdysozoa</taxon>
        <taxon>Nematoda</taxon>
        <taxon>Chromadorea</taxon>
        <taxon>Rhabditida</taxon>
        <taxon>Rhabditina</taxon>
        <taxon>Rhabditomorpha</taxon>
        <taxon>Strongyloidea</taxon>
        <taxon>Ancylostomatidae</taxon>
        <taxon>Ancylostomatinae</taxon>
        <taxon>Ancylostoma</taxon>
    </lineage>
</organism>
<dbReference type="SUPFAM" id="SSF56784">
    <property type="entry name" value="HAD-like"/>
    <property type="match status" value="1"/>
</dbReference>
<name>A0A368FXE5_ANCCA</name>
<dbReference type="NCBIfam" id="TIGR01549">
    <property type="entry name" value="HAD-SF-IA-v1"/>
    <property type="match status" value="1"/>
</dbReference>
<dbReference type="STRING" id="29170.A0A368FXE5"/>
<dbReference type="InterPro" id="IPR036412">
    <property type="entry name" value="HAD-like_sf"/>
</dbReference>
<reference evidence="1 2" key="1">
    <citation type="submission" date="2014-10" db="EMBL/GenBank/DDBJ databases">
        <title>Draft genome of the hookworm Ancylostoma caninum.</title>
        <authorList>
            <person name="Mitreva M."/>
        </authorList>
    </citation>
    <scope>NUCLEOTIDE SEQUENCE [LARGE SCALE GENOMIC DNA]</scope>
    <source>
        <strain evidence="1 2">Baltimore</strain>
    </source>
</reference>
<dbReference type="OrthoDB" id="444127at2759"/>
<sequence>MAQDEYMTCYYHTESVLDRLRQNGLSLVVVSNFDGRLMQILQRLHLYHLFDMVVASGEVGVEKPNSKIFEIVLDHYHLSEASQLLHIGDNFEKDYRGARDFGARALLFDPLSVNKDVPSTDKITSLGELKLR</sequence>
<comment type="caution">
    <text evidence="1">The sequence shown here is derived from an EMBL/GenBank/DDBJ whole genome shotgun (WGS) entry which is preliminary data.</text>
</comment>
<proteinExistence type="predicted"/>
<dbReference type="InterPro" id="IPR051828">
    <property type="entry name" value="HAD-like_hydrolase_domain"/>
</dbReference>
<dbReference type="Proteomes" id="UP000252519">
    <property type="component" value="Unassembled WGS sequence"/>
</dbReference>
<dbReference type="InterPro" id="IPR041492">
    <property type="entry name" value="HAD_2"/>
</dbReference>
<dbReference type="EMBL" id="JOJR01000521">
    <property type="protein sequence ID" value="RCN36861.1"/>
    <property type="molecule type" value="Genomic_DNA"/>
</dbReference>
<dbReference type="Pfam" id="PF13419">
    <property type="entry name" value="HAD_2"/>
    <property type="match status" value="1"/>
</dbReference>
<dbReference type="Gene3D" id="3.40.50.1000">
    <property type="entry name" value="HAD superfamily/HAD-like"/>
    <property type="match status" value="1"/>
</dbReference>
<gene>
    <name evidence="1" type="ORF">ANCCAN_17251</name>
</gene>
<dbReference type="PANTHER" id="PTHR46191">
    <property type="match status" value="1"/>
</dbReference>
<dbReference type="AlphaFoldDB" id="A0A368FXE5"/>
<dbReference type="GO" id="GO:0005634">
    <property type="term" value="C:nucleus"/>
    <property type="evidence" value="ECO:0007669"/>
    <property type="project" value="TreeGrafter"/>
</dbReference>